<evidence type="ECO:0000313" key="3">
    <source>
        <dbReference type="EMBL" id="MBU8542543.1"/>
    </source>
</evidence>
<dbReference type="EMBL" id="JAERQM010000001">
    <property type="protein sequence ID" value="MBU8542543.1"/>
    <property type="molecule type" value="Genomic_DNA"/>
</dbReference>
<keyword evidence="1" id="KW-0472">Membrane</keyword>
<keyword evidence="4" id="KW-1185">Reference proteome</keyword>
<evidence type="ECO:0000313" key="4">
    <source>
        <dbReference type="Proteomes" id="UP000689967"/>
    </source>
</evidence>
<comment type="caution">
    <text evidence="3">The sequence shown here is derived from an EMBL/GenBank/DDBJ whole genome shotgun (WGS) entry which is preliminary data.</text>
</comment>
<accession>A0ABS6H491</accession>
<feature type="transmembrane region" description="Helical" evidence="1">
    <location>
        <begin position="98"/>
        <end position="117"/>
    </location>
</feature>
<proteinExistence type="predicted"/>
<dbReference type="Proteomes" id="UP000689967">
    <property type="component" value="Unassembled WGS sequence"/>
</dbReference>
<dbReference type="Pfam" id="PF04955">
    <property type="entry name" value="HupE_UreJ"/>
    <property type="match status" value="1"/>
</dbReference>
<keyword evidence="1" id="KW-1133">Transmembrane helix</keyword>
<feature type="transmembrane region" description="Helical" evidence="1">
    <location>
        <begin position="124"/>
        <end position="143"/>
    </location>
</feature>
<reference evidence="3 4" key="1">
    <citation type="submission" date="2021-01" db="EMBL/GenBank/DDBJ databases">
        <title>Roseomonas sp. nov, a bacterium isolated from an oil production mixture in Yumen Oilfield.</title>
        <authorList>
            <person name="Wu D."/>
        </authorList>
    </citation>
    <scope>NUCLEOTIDE SEQUENCE [LARGE SCALE GENOMIC DNA]</scope>
    <source>
        <strain evidence="3 4">ROY-5-3</strain>
    </source>
</reference>
<name>A0ABS6H491_9PROT</name>
<feature type="signal peptide" evidence="2">
    <location>
        <begin position="1"/>
        <end position="23"/>
    </location>
</feature>
<evidence type="ECO:0000256" key="1">
    <source>
        <dbReference type="SAM" id="Phobius"/>
    </source>
</evidence>
<feature type="chain" id="PRO_5047094700" evidence="2">
    <location>
        <begin position="24"/>
        <end position="202"/>
    </location>
</feature>
<keyword evidence="2" id="KW-0732">Signal</keyword>
<organism evidence="3 4">
    <name type="scientific">Falsiroseomonas oleicola</name>
    <dbReference type="NCBI Taxonomy" id="2801474"/>
    <lineage>
        <taxon>Bacteria</taxon>
        <taxon>Pseudomonadati</taxon>
        <taxon>Pseudomonadota</taxon>
        <taxon>Alphaproteobacteria</taxon>
        <taxon>Acetobacterales</taxon>
        <taxon>Roseomonadaceae</taxon>
        <taxon>Falsiroseomonas</taxon>
    </lineage>
</organism>
<sequence length="202" mass="20014">MSLALRRLAATAGLLLLASPALAHHPMDGAVPATLWQGLASGIGHPVIGPDHLAFLMAVGLVAGLAGWGLARPLLFVLASLLGVASGWMGLALPAAEWIVAASVIVLGALLLARATLPAGGWMALLAVAGLAHGQAYAEAVIGAEASPVFAYLLGLGLVQGALVAGVALLARRVPALTTGAVPRLAGLAVLLVGVFAVTAQF</sequence>
<evidence type="ECO:0000256" key="2">
    <source>
        <dbReference type="SAM" id="SignalP"/>
    </source>
</evidence>
<feature type="transmembrane region" description="Helical" evidence="1">
    <location>
        <begin position="149"/>
        <end position="170"/>
    </location>
</feature>
<keyword evidence="1" id="KW-0812">Transmembrane</keyword>
<gene>
    <name evidence="3" type="ORF">JJQ90_02445</name>
</gene>
<dbReference type="RefSeq" id="WP_216872857.1">
    <property type="nucleotide sequence ID" value="NZ_JAERQM010000001.1"/>
</dbReference>
<protein>
    <submittedName>
        <fullName evidence="3">HupE/UreJ family protein</fullName>
    </submittedName>
</protein>
<dbReference type="InterPro" id="IPR007038">
    <property type="entry name" value="HupE_UreJ"/>
</dbReference>
<feature type="transmembrane region" description="Helical" evidence="1">
    <location>
        <begin position="182"/>
        <end position="200"/>
    </location>
</feature>
<feature type="transmembrane region" description="Helical" evidence="1">
    <location>
        <begin position="47"/>
        <end position="67"/>
    </location>
</feature>